<dbReference type="AlphaFoldDB" id="A0A545U9M0"/>
<dbReference type="Proteomes" id="UP000319732">
    <property type="component" value="Unassembled WGS sequence"/>
</dbReference>
<keyword evidence="1" id="KW-1133">Transmembrane helix</keyword>
<keyword evidence="1" id="KW-0812">Transmembrane</keyword>
<name>A0A545U9M0_9GAMM</name>
<evidence type="ECO:0000313" key="2">
    <source>
        <dbReference type="EMBL" id="TQV86172.1"/>
    </source>
</evidence>
<evidence type="ECO:0000256" key="1">
    <source>
        <dbReference type="SAM" id="Phobius"/>
    </source>
</evidence>
<keyword evidence="1" id="KW-0472">Membrane</keyword>
<sequence length="166" mass="16772">MLKREHYIDWLPGLSALMRRLSAALAGQGGSPHHKNLLLLAVLAVFLLPALLMSVLDTALPYSSDAALLGWPLLAIGDMPRGWISIGVAPVGLIAIGAAPIGVVSLGGLALGLVSLGGIGVGLLMAVGGVAVGPYALGGISVGLYAGGGCALGYFYADGRQYEKLL</sequence>
<organism evidence="2 3">
    <name type="scientific">Exilibacterium tricleocarpae</name>
    <dbReference type="NCBI Taxonomy" id="2591008"/>
    <lineage>
        <taxon>Bacteria</taxon>
        <taxon>Pseudomonadati</taxon>
        <taxon>Pseudomonadota</taxon>
        <taxon>Gammaproteobacteria</taxon>
        <taxon>Cellvibrionales</taxon>
        <taxon>Cellvibrionaceae</taxon>
        <taxon>Exilibacterium</taxon>
    </lineage>
</organism>
<feature type="transmembrane region" description="Helical" evidence="1">
    <location>
        <begin position="37"/>
        <end position="62"/>
    </location>
</feature>
<accession>A0A545U9M0</accession>
<gene>
    <name evidence="2" type="ORF">FKG94_01050</name>
</gene>
<reference evidence="2 3" key="1">
    <citation type="submission" date="2019-06" db="EMBL/GenBank/DDBJ databases">
        <title>Whole genome sequence for Cellvibrionaceae sp. R142.</title>
        <authorList>
            <person name="Wang G."/>
        </authorList>
    </citation>
    <scope>NUCLEOTIDE SEQUENCE [LARGE SCALE GENOMIC DNA]</scope>
    <source>
        <strain evidence="2 3">R142</strain>
    </source>
</reference>
<comment type="caution">
    <text evidence="2">The sequence shown here is derived from an EMBL/GenBank/DDBJ whole genome shotgun (WGS) entry which is preliminary data.</text>
</comment>
<dbReference type="RefSeq" id="WP_142902324.1">
    <property type="nucleotide sequence ID" value="NZ_ML660087.1"/>
</dbReference>
<keyword evidence="3" id="KW-1185">Reference proteome</keyword>
<feature type="transmembrane region" description="Helical" evidence="1">
    <location>
        <begin position="82"/>
        <end position="102"/>
    </location>
</feature>
<feature type="transmembrane region" description="Helical" evidence="1">
    <location>
        <begin position="109"/>
        <end position="129"/>
    </location>
</feature>
<protein>
    <submittedName>
        <fullName evidence="2">Uncharacterized protein</fullName>
    </submittedName>
</protein>
<evidence type="ECO:0000313" key="3">
    <source>
        <dbReference type="Proteomes" id="UP000319732"/>
    </source>
</evidence>
<dbReference type="EMBL" id="VHSG01000002">
    <property type="protein sequence ID" value="TQV86172.1"/>
    <property type="molecule type" value="Genomic_DNA"/>
</dbReference>
<proteinExistence type="predicted"/>
<feature type="transmembrane region" description="Helical" evidence="1">
    <location>
        <begin position="135"/>
        <end position="157"/>
    </location>
</feature>